<reference evidence="3 4" key="1">
    <citation type="submission" date="2022-04" db="EMBL/GenBank/DDBJ databases">
        <title>Positive selection, recombination, and allopatry shape intraspecific diversity of widespread and dominant cyanobacteria.</title>
        <authorList>
            <person name="Wei J."/>
            <person name="Shu W."/>
            <person name="Hu C."/>
        </authorList>
    </citation>
    <scope>NUCLEOTIDE SEQUENCE [LARGE SCALE GENOMIC DNA]</scope>
    <source>
        <strain evidence="3 4">DQ-A4</strain>
    </source>
</reference>
<dbReference type="Pfam" id="PF00582">
    <property type="entry name" value="Usp"/>
    <property type="match status" value="1"/>
</dbReference>
<dbReference type="PANTHER" id="PTHR46268">
    <property type="entry name" value="STRESS RESPONSE PROTEIN NHAX"/>
    <property type="match status" value="1"/>
</dbReference>
<dbReference type="InterPro" id="IPR006015">
    <property type="entry name" value="Universal_stress_UspA"/>
</dbReference>
<sequence>MFKKILVALDNSARRHEVFQKALDLAEATRANLMLVHVLSAYEEGSPGIPIRSYQAYYPVLEDSTWRLYQKRWEEFEAQGIAQLRQELDRAQSAGVSAEFTQISGEPAATICSVASSWGADLIMVGSHGRRGLSELLLGSVSNYVMHHADCSVLVVHHNNGKLTTPAETTTARART</sequence>
<evidence type="ECO:0000256" key="1">
    <source>
        <dbReference type="ARBA" id="ARBA00008791"/>
    </source>
</evidence>
<dbReference type="PIRSF" id="PIRSF006276">
    <property type="entry name" value="UspA"/>
    <property type="match status" value="1"/>
</dbReference>
<comment type="caution">
    <text evidence="3">The sequence shown here is derived from an EMBL/GenBank/DDBJ whole genome shotgun (WGS) entry which is preliminary data.</text>
</comment>
<organism evidence="3 4">
    <name type="scientific">Leptolyngbya subtilissima DQ-A4</name>
    <dbReference type="NCBI Taxonomy" id="2933933"/>
    <lineage>
        <taxon>Bacteria</taxon>
        <taxon>Bacillati</taxon>
        <taxon>Cyanobacteriota</taxon>
        <taxon>Cyanophyceae</taxon>
        <taxon>Leptolyngbyales</taxon>
        <taxon>Leptolyngbyaceae</taxon>
        <taxon>Leptolyngbya group</taxon>
        <taxon>Leptolyngbya</taxon>
    </lineage>
</organism>
<keyword evidence="4" id="KW-1185">Reference proteome</keyword>
<dbReference type="EMBL" id="JAMPKX010000003">
    <property type="protein sequence ID" value="MEP0947158.1"/>
    <property type="molecule type" value="Genomic_DNA"/>
</dbReference>
<feature type="domain" description="UspA" evidence="2">
    <location>
        <begin position="1"/>
        <end position="157"/>
    </location>
</feature>
<dbReference type="RefSeq" id="WP_190701456.1">
    <property type="nucleotide sequence ID" value="NZ_JAMPKX010000003.1"/>
</dbReference>
<evidence type="ECO:0000259" key="2">
    <source>
        <dbReference type="Pfam" id="PF00582"/>
    </source>
</evidence>
<proteinExistence type="inferred from homology"/>
<name>A0ABV0K2Z9_9CYAN</name>
<comment type="similarity">
    <text evidence="1">Belongs to the universal stress protein A family.</text>
</comment>
<dbReference type="InterPro" id="IPR014729">
    <property type="entry name" value="Rossmann-like_a/b/a_fold"/>
</dbReference>
<dbReference type="PANTHER" id="PTHR46268:SF8">
    <property type="entry name" value="UNIVERSAL STRESS PROTEIN SLL1388"/>
    <property type="match status" value="1"/>
</dbReference>
<dbReference type="InterPro" id="IPR006016">
    <property type="entry name" value="UspA"/>
</dbReference>
<accession>A0ABV0K2Z9</accession>
<protein>
    <submittedName>
        <fullName evidence="3">Universal stress protein</fullName>
    </submittedName>
</protein>
<gene>
    <name evidence="3" type="ORF">NC992_09775</name>
</gene>
<dbReference type="CDD" id="cd00293">
    <property type="entry name" value="USP-like"/>
    <property type="match status" value="1"/>
</dbReference>
<evidence type="ECO:0000313" key="4">
    <source>
        <dbReference type="Proteomes" id="UP001482513"/>
    </source>
</evidence>
<dbReference type="PRINTS" id="PR01438">
    <property type="entry name" value="UNVRSLSTRESS"/>
</dbReference>
<dbReference type="SUPFAM" id="SSF52402">
    <property type="entry name" value="Adenine nucleotide alpha hydrolases-like"/>
    <property type="match status" value="1"/>
</dbReference>
<dbReference type="Proteomes" id="UP001482513">
    <property type="component" value="Unassembled WGS sequence"/>
</dbReference>
<evidence type="ECO:0000313" key="3">
    <source>
        <dbReference type="EMBL" id="MEP0947158.1"/>
    </source>
</evidence>
<dbReference type="Gene3D" id="3.40.50.620">
    <property type="entry name" value="HUPs"/>
    <property type="match status" value="1"/>
</dbReference>